<sequence>MQEEFSRYQGSWWQPQSKDGIYRIVYEEVDESDVALFTFPSSHASSGEFEEYRFPRAGTENAKSKLKLVQFSLNESLQITDICIKDLPYSLNLVFPWIEYIVRVNWTPDSNYVWIQAMNRKQQRLELILIPLDNFCETYSSTASSPSEDHSWKGPINRNISPIQVIYSEVSDAWINVHDLLYFLDISETQTTFIWASEETGYRHLYLITSSLIAIPSNVNMNNPRTFKDNKIIDNTDTSTLVPRILKKIALTSGEWEVISRTIWFDKKNQLIYFIGLEQTPLEKHLYAVSLHQPEKIRLLTNPGYSYLIDFDEECTTMIQVYCNIQSLPSCKVYKISQNPTSNSLGVSVDDIKLTCMGSLLEGSQADPQYCPQIYRPQLPSGDHIYSMVFKPHNFQVGVKYPTVLYVYGGPEVQTVSNTFKGQRHLRMHMLAAQGYCVVCIDSRGSRHRGVKFESHLRRRMGQVELHDQVSVLKYLSNQLGYIDMDRIAIHGWSYANNALPITTIAFSEGLVYAFL</sequence>
<dbReference type="OMA" id="PVTQWEL"/>
<dbReference type="EnsemblMetazoa" id="MESCA009182-RA">
    <property type="protein sequence ID" value="MESCA009182-PA"/>
    <property type="gene ID" value="MESCA009182"/>
</dbReference>
<dbReference type="InterPro" id="IPR050278">
    <property type="entry name" value="Serine_Prot_S9B/DPPIV"/>
</dbReference>
<reference evidence="3" key="2">
    <citation type="submission" date="2015-06" db="UniProtKB">
        <authorList>
            <consortium name="EnsemblMetazoa"/>
        </authorList>
    </citation>
    <scope>IDENTIFICATION</scope>
</reference>
<name>T1GZ84_MEGSC</name>
<accession>T1GZ84</accession>
<feature type="domain" description="Dipeptidylpeptidase IV N-terminal" evidence="2">
    <location>
        <begin position="2"/>
        <end position="323"/>
    </location>
</feature>
<evidence type="ECO:0000259" key="2">
    <source>
        <dbReference type="Pfam" id="PF00930"/>
    </source>
</evidence>
<reference evidence="4" key="1">
    <citation type="submission" date="2013-02" db="EMBL/GenBank/DDBJ databases">
        <authorList>
            <person name="Hughes D."/>
        </authorList>
    </citation>
    <scope>NUCLEOTIDE SEQUENCE</scope>
    <source>
        <strain>Durham</strain>
        <strain evidence="4">NC isolate 2 -- Noor lab</strain>
    </source>
</reference>
<evidence type="ECO:0008006" key="5">
    <source>
        <dbReference type="Google" id="ProtNLM"/>
    </source>
</evidence>
<dbReference type="PANTHER" id="PTHR11731">
    <property type="entry name" value="PROTEASE FAMILY S9B,C DIPEPTIDYL-PEPTIDASE IV-RELATED"/>
    <property type="match status" value="1"/>
</dbReference>
<evidence type="ECO:0000313" key="4">
    <source>
        <dbReference type="Proteomes" id="UP000015102"/>
    </source>
</evidence>
<dbReference type="STRING" id="36166.T1GZ84"/>
<feature type="domain" description="Peptidase S9 prolyl oligopeptidase catalytic" evidence="1">
    <location>
        <begin position="426"/>
        <end position="495"/>
    </location>
</feature>
<dbReference type="GO" id="GO:0008236">
    <property type="term" value="F:serine-type peptidase activity"/>
    <property type="evidence" value="ECO:0007669"/>
    <property type="project" value="InterPro"/>
</dbReference>
<dbReference type="Gene3D" id="2.140.10.30">
    <property type="entry name" value="Dipeptidylpeptidase IV, N-terminal domain"/>
    <property type="match status" value="1"/>
</dbReference>
<evidence type="ECO:0000259" key="1">
    <source>
        <dbReference type="Pfam" id="PF00326"/>
    </source>
</evidence>
<dbReference type="SUPFAM" id="SSF53474">
    <property type="entry name" value="alpha/beta-Hydrolases"/>
    <property type="match status" value="1"/>
</dbReference>
<dbReference type="AlphaFoldDB" id="T1GZ84"/>
<dbReference type="Pfam" id="PF00930">
    <property type="entry name" value="DPPIV_N"/>
    <property type="match status" value="1"/>
</dbReference>
<organism evidence="3 4">
    <name type="scientific">Megaselia scalaris</name>
    <name type="common">Humpbacked fly</name>
    <name type="synonym">Phora scalaris</name>
    <dbReference type="NCBI Taxonomy" id="36166"/>
    <lineage>
        <taxon>Eukaryota</taxon>
        <taxon>Metazoa</taxon>
        <taxon>Ecdysozoa</taxon>
        <taxon>Arthropoda</taxon>
        <taxon>Hexapoda</taxon>
        <taxon>Insecta</taxon>
        <taxon>Pterygota</taxon>
        <taxon>Neoptera</taxon>
        <taxon>Endopterygota</taxon>
        <taxon>Diptera</taxon>
        <taxon>Brachycera</taxon>
        <taxon>Muscomorpha</taxon>
        <taxon>Platypezoidea</taxon>
        <taxon>Phoridae</taxon>
        <taxon>Megaseliini</taxon>
        <taxon>Megaselia</taxon>
    </lineage>
</organism>
<dbReference type="PANTHER" id="PTHR11731:SF193">
    <property type="entry name" value="DIPEPTIDYL PEPTIDASE 9"/>
    <property type="match status" value="1"/>
</dbReference>
<protein>
    <recommendedName>
        <fullName evidence="5">Dipeptidylpeptidase IV N-terminal domain-containing protein</fullName>
    </recommendedName>
</protein>
<dbReference type="SUPFAM" id="SSF82171">
    <property type="entry name" value="DPP6 N-terminal domain-like"/>
    <property type="match status" value="1"/>
</dbReference>
<dbReference type="EMBL" id="CAQQ02059598">
    <property type="status" value="NOT_ANNOTATED_CDS"/>
    <property type="molecule type" value="Genomic_DNA"/>
</dbReference>
<dbReference type="GO" id="GO:0006508">
    <property type="term" value="P:proteolysis"/>
    <property type="evidence" value="ECO:0007669"/>
    <property type="project" value="InterPro"/>
</dbReference>
<dbReference type="EMBL" id="CAQQ02059597">
    <property type="status" value="NOT_ANNOTATED_CDS"/>
    <property type="molecule type" value="Genomic_DNA"/>
</dbReference>
<dbReference type="Pfam" id="PF00326">
    <property type="entry name" value="Peptidase_S9"/>
    <property type="match status" value="1"/>
</dbReference>
<dbReference type="Proteomes" id="UP000015102">
    <property type="component" value="Unassembled WGS sequence"/>
</dbReference>
<dbReference type="InterPro" id="IPR029058">
    <property type="entry name" value="AB_hydrolase_fold"/>
</dbReference>
<dbReference type="InterPro" id="IPR001375">
    <property type="entry name" value="Peptidase_S9_cat"/>
</dbReference>
<dbReference type="HOGENOM" id="CLU_006105_1_2_1"/>
<dbReference type="InterPro" id="IPR002469">
    <property type="entry name" value="Peptidase_S9B_N"/>
</dbReference>
<dbReference type="Gene3D" id="3.40.50.1820">
    <property type="entry name" value="alpha/beta hydrolase"/>
    <property type="match status" value="1"/>
</dbReference>
<evidence type="ECO:0000313" key="3">
    <source>
        <dbReference type="EnsemblMetazoa" id="MESCA009182-PA"/>
    </source>
</evidence>
<proteinExistence type="predicted"/>
<dbReference type="GO" id="GO:0008239">
    <property type="term" value="F:dipeptidyl-peptidase activity"/>
    <property type="evidence" value="ECO:0007669"/>
    <property type="project" value="TreeGrafter"/>
</dbReference>
<keyword evidence="4" id="KW-1185">Reference proteome</keyword>